<keyword evidence="2" id="KW-1185">Reference proteome</keyword>
<organism evidence="1 2">
    <name type="scientific">Candidatus Magnetobacterium casense</name>
    <dbReference type="NCBI Taxonomy" id="1455061"/>
    <lineage>
        <taxon>Bacteria</taxon>
        <taxon>Pseudomonadati</taxon>
        <taxon>Nitrospirota</taxon>
        <taxon>Thermodesulfovibrionia</taxon>
        <taxon>Thermodesulfovibrionales</taxon>
        <taxon>Candidatus Magnetobacteriaceae</taxon>
        <taxon>Candidatus Magnetobacterium</taxon>
    </lineage>
</organism>
<reference evidence="1 2" key="1">
    <citation type="journal article" date="2020" name="J Geophys Res Biogeosci">
        <title>Magnetotaxis as an Adaptation to Enable Bacterial Shuttling of Microbial Sulfur and Sulfur Cycling Across Aquatic Oxic#Anoxic Interfaces.</title>
        <authorList>
            <person name="Li J."/>
            <person name="Liu P."/>
            <person name="Wang J."/>
            <person name="Roberts A.P."/>
            <person name="Pan Y."/>
        </authorList>
    </citation>
    <scope>NUCLEOTIDE SEQUENCE [LARGE SCALE GENOMIC DNA]</scope>
    <source>
        <strain evidence="1 2">MYR-1_YQ</strain>
    </source>
</reference>
<accession>A0ABS6S0T1</accession>
<protein>
    <recommendedName>
        <fullName evidence="3">HNH endonuclease</fullName>
    </recommendedName>
</protein>
<dbReference type="EMBL" id="JABXWD010000254">
    <property type="protein sequence ID" value="MBV6342416.1"/>
    <property type="molecule type" value="Genomic_DNA"/>
</dbReference>
<dbReference type="RefSeq" id="WP_218253035.1">
    <property type="nucleotide sequence ID" value="NZ_JABXWD010000254.1"/>
</dbReference>
<proteinExistence type="predicted"/>
<dbReference type="Proteomes" id="UP001196980">
    <property type="component" value="Unassembled WGS sequence"/>
</dbReference>
<evidence type="ECO:0000313" key="1">
    <source>
        <dbReference type="EMBL" id="MBV6342416.1"/>
    </source>
</evidence>
<name>A0ABS6S0T1_9BACT</name>
<sequence length="122" mass="13708">MKFEKWQEVRAEVFARDIWSCQYPGCGVVGGLGIQIAHRIADTESNRKECRALFGLKRKAEEDAIINHPMNLVTSCAKHNSRFNVGNVKAKRLELFRAIYEKLFGGEDGQRVVEKTPEVGGG</sequence>
<gene>
    <name evidence="1" type="ORF">HWQ67_12555</name>
</gene>
<comment type="caution">
    <text evidence="1">The sequence shown here is derived from an EMBL/GenBank/DDBJ whole genome shotgun (WGS) entry which is preliminary data.</text>
</comment>
<evidence type="ECO:0000313" key="2">
    <source>
        <dbReference type="Proteomes" id="UP001196980"/>
    </source>
</evidence>
<evidence type="ECO:0008006" key="3">
    <source>
        <dbReference type="Google" id="ProtNLM"/>
    </source>
</evidence>